<dbReference type="PANTHER" id="PTHR45872">
    <property type="entry name" value="RHO GUANINE NUCLEOTIDE EXCHANGE FACTOR 2, ISOFORM D"/>
    <property type="match status" value="1"/>
</dbReference>
<evidence type="ECO:0000313" key="3">
    <source>
        <dbReference type="EMBL" id="OWK49981.1"/>
    </source>
</evidence>
<feature type="domain" description="ARHGEF1-like PH" evidence="2">
    <location>
        <begin position="20"/>
        <end position="71"/>
    </location>
</feature>
<protein>
    <submittedName>
        <fullName evidence="3">Rho guanine nucleotide exchange factor 1</fullName>
    </submittedName>
</protein>
<dbReference type="InterPro" id="IPR041020">
    <property type="entry name" value="PH_16"/>
</dbReference>
<evidence type="ECO:0000259" key="2">
    <source>
        <dbReference type="Pfam" id="PF17838"/>
    </source>
</evidence>
<proteinExistence type="predicted"/>
<dbReference type="GO" id="GO:0001664">
    <property type="term" value="F:G protein-coupled receptor binding"/>
    <property type="evidence" value="ECO:0007669"/>
    <property type="project" value="TreeGrafter"/>
</dbReference>
<evidence type="ECO:0000256" key="1">
    <source>
        <dbReference type="ARBA" id="ARBA00022658"/>
    </source>
</evidence>
<comment type="caution">
    <text evidence="3">The sequence shown here is derived from an EMBL/GenBank/DDBJ whole genome shotgun (WGS) entry which is preliminary data.</text>
</comment>
<organism evidence="3 4">
    <name type="scientific">Lonchura striata</name>
    <name type="common">white-rumped munia</name>
    <dbReference type="NCBI Taxonomy" id="40157"/>
    <lineage>
        <taxon>Eukaryota</taxon>
        <taxon>Metazoa</taxon>
        <taxon>Chordata</taxon>
        <taxon>Craniata</taxon>
        <taxon>Vertebrata</taxon>
        <taxon>Euteleostomi</taxon>
        <taxon>Archelosauria</taxon>
        <taxon>Archosauria</taxon>
        <taxon>Dinosauria</taxon>
        <taxon>Saurischia</taxon>
        <taxon>Theropoda</taxon>
        <taxon>Coelurosauria</taxon>
        <taxon>Aves</taxon>
        <taxon>Neognathae</taxon>
        <taxon>Neoaves</taxon>
        <taxon>Telluraves</taxon>
        <taxon>Australaves</taxon>
        <taxon>Passeriformes</taxon>
        <taxon>Passeroidea</taxon>
        <taxon>Estrildidae</taxon>
        <taxon>Estrildinae</taxon>
        <taxon>Lonchura</taxon>
    </lineage>
</organism>
<reference evidence="3 4" key="1">
    <citation type="submission" date="2017-05" db="EMBL/GenBank/DDBJ databases">
        <title>Genome of assembly of the Bengalese finch, Lonchura striata domestica.</title>
        <authorList>
            <person name="Colquitt B.M."/>
            <person name="Brainard M.S."/>
        </authorList>
    </citation>
    <scope>NUCLEOTIDE SEQUENCE [LARGE SCALE GENOMIC DNA]</scope>
    <source>
        <strain evidence="3">White83orange57</strain>
    </source>
</reference>
<dbReference type="GO" id="GO:0005085">
    <property type="term" value="F:guanyl-nucleotide exchange factor activity"/>
    <property type="evidence" value="ECO:0007669"/>
    <property type="project" value="UniProtKB-KW"/>
</dbReference>
<dbReference type="Gene3D" id="2.30.29.30">
    <property type="entry name" value="Pleckstrin-homology domain (PH domain)/Phosphotyrosine-binding domain (PTB)"/>
    <property type="match status" value="1"/>
</dbReference>
<accession>A0A218U8P9</accession>
<dbReference type="PANTHER" id="PTHR45872:SF4">
    <property type="entry name" value="RHO GUANINE NUCLEOTIDE EXCHANGE FACTOR 1"/>
    <property type="match status" value="1"/>
</dbReference>
<dbReference type="AlphaFoldDB" id="A0A218U8P9"/>
<sequence length="71" mass="8272">MTRQRRLLSPVIRLRCAMTRQRRLLSPVIRLRCAMTRQVATDHKAFYVIASWEDGAQIYELVAPSVADRKT</sequence>
<keyword evidence="4" id="KW-1185">Reference proteome</keyword>
<dbReference type="Proteomes" id="UP000197619">
    <property type="component" value="Unassembled WGS sequence"/>
</dbReference>
<name>A0A218U8P9_9PASE</name>
<evidence type="ECO:0000313" key="4">
    <source>
        <dbReference type="Proteomes" id="UP000197619"/>
    </source>
</evidence>
<dbReference type="Pfam" id="PF17838">
    <property type="entry name" value="PH_16"/>
    <property type="match status" value="1"/>
</dbReference>
<gene>
    <name evidence="3" type="primary">ARHGEF1</name>
    <name evidence="3" type="ORF">RLOC_00003819</name>
</gene>
<dbReference type="GO" id="GO:0005737">
    <property type="term" value="C:cytoplasm"/>
    <property type="evidence" value="ECO:0007669"/>
    <property type="project" value="TreeGrafter"/>
</dbReference>
<dbReference type="EMBL" id="MUZQ01000643">
    <property type="protein sequence ID" value="OWK49981.1"/>
    <property type="molecule type" value="Genomic_DNA"/>
</dbReference>
<keyword evidence="1" id="KW-0344">Guanine-nucleotide releasing factor</keyword>
<dbReference type="InterPro" id="IPR011993">
    <property type="entry name" value="PH-like_dom_sf"/>
</dbReference>
<dbReference type="GO" id="GO:0007186">
    <property type="term" value="P:G protein-coupled receptor signaling pathway"/>
    <property type="evidence" value="ECO:0007669"/>
    <property type="project" value="TreeGrafter"/>
</dbReference>
<dbReference type="SUPFAM" id="SSF50729">
    <property type="entry name" value="PH domain-like"/>
    <property type="match status" value="1"/>
</dbReference>